<proteinExistence type="predicted"/>
<feature type="transmembrane region" description="Helical" evidence="1">
    <location>
        <begin position="401"/>
        <end position="422"/>
    </location>
</feature>
<evidence type="ECO:0000313" key="2">
    <source>
        <dbReference type="EMBL" id="PMD20395.1"/>
    </source>
</evidence>
<dbReference type="AlphaFoldDB" id="A0A2J6Q294"/>
<keyword evidence="1" id="KW-0812">Transmembrane</keyword>
<evidence type="ECO:0000256" key="1">
    <source>
        <dbReference type="SAM" id="Phobius"/>
    </source>
</evidence>
<dbReference type="OrthoDB" id="10346667at2759"/>
<accession>A0A2J6Q294</accession>
<reference evidence="2 3" key="1">
    <citation type="submission" date="2016-05" db="EMBL/GenBank/DDBJ databases">
        <title>A degradative enzymes factory behind the ericoid mycorrhizal symbiosis.</title>
        <authorList>
            <consortium name="DOE Joint Genome Institute"/>
            <person name="Martino E."/>
            <person name="Morin E."/>
            <person name="Grelet G."/>
            <person name="Kuo A."/>
            <person name="Kohler A."/>
            <person name="Daghino S."/>
            <person name="Barry K."/>
            <person name="Choi C."/>
            <person name="Cichocki N."/>
            <person name="Clum A."/>
            <person name="Copeland A."/>
            <person name="Hainaut M."/>
            <person name="Haridas S."/>
            <person name="Labutti K."/>
            <person name="Lindquist E."/>
            <person name="Lipzen A."/>
            <person name="Khouja H.-R."/>
            <person name="Murat C."/>
            <person name="Ohm R."/>
            <person name="Olson A."/>
            <person name="Spatafora J."/>
            <person name="Veneault-Fourrey C."/>
            <person name="Henrissat B."/>
            <person name="Grigoriev I."/>
            <person name="Martin F."/>
            <person name="Perotto S."/>
        </authorList>
    </citation>
    <scope>NUCLEOTIDE SEQUENCE [LARGE SCALE GENOMIC DNA]</scope>
    <source>
        <strain evidence="2 3">UAMH 7357</strain>
    </source>
</reference>
<name>A0A2J6Q294_9HELO</name>
<feature type="transmembrane region" description="Helical" evidence="1">
    <location>
        <begin position="428"/>
        <end position="447"/>
    </location>
</feature>
<dbReference type="Proteomes" id="UP000235672">
    <property type="component" value="Unassembled WGS sequence"/>
</dbReference>
<organism evidence="2 3">
    <name type="scientific">Hyaloscypha hepaticicola</name>
    <dbReference type="NCBI Taxonomy" id="2082293"/>
    <lineage>
        <taxon>Eukaryota</taxon>
        <taxon>Fungi</taxon>
        <taxon>Dikarya</taxon>
        <taxon>Ascomycota</taxon>
        <taxon>Pezizomycotina</taxon>
        <taxon>Leotiomycetes</taxon>
        <taxon>Helotiales</taxon>
        <taxon>Hyaloscyphaceae</taxon>
        <taxon>Hyaloscypha</taxon>
    </lineage>
</organism>
<gene>
    <name evidence="2" type="ORF">NA56DRAFT_704733</name>
</gene>
<keyword evidence="3" id="KW-1185">Reference proteome</keyword>
<keyword evidence="1" id="KW-0472">Membrane</keyword>
<dbReference type="EMBL" id="KZ613485">
    <property type="protein sequence ID" value="PMD20395.1"/>
    <property type="molecule type" value="Genomic_DNA"/>
</dbReference>
<sequence>MDRTGAILNTLFFASGGVMIPWLLADGWLGAPEVRSQQTDRCVDAWAEYMPENVTSALSGILLSEATWEACYGKKESNSYCDPNFAGMEGYSFEDWNGLANVTPHELDINSRLSMTVSHQITCGAISMDPFIYHTPQPPRMQPYRGNFTFSIQNQLLVKNPSQLNPGLSLNMRTDNSLGSGLEMVEKGNGLLLSILPVPHFKITRETSNLLHPFLRQPDGQTFVFVFRAGATLQFSTKPISDPFFSASTLWEDPSFYVPDRETTAIGCIERFQVCFDSKSAGGYRCYPWMSRLMYYPKDMAPELLLSFGLELMNDYVTVITRNLEILSSSLLDFLQRRTNLRRPLLAPQMRINPTNPGMIYNIDSARQWILELDAFFSKAMPSAASLCDIILLINGDYTNISWLGIWIMIAILLILCLISYADVFIEWGFKYIWVLLYLILYTDVFYHAMTKWFLKNIWPSKETFSQLSNTNSKMAAWVRGKYRACVGQPRIGGDAEQAIELDNNSQPLEEFEDNPI</sequence>
<keyword evidence="1" id="KW-1133">Transmembrane helix</keyword>
<protein>
    <submittedName>
        <fullName evidence="2">Uncharacterized protein</fullName>
    </submittedName>
</protein>
<feature type="transmembrane region" description="Helical" evidence="1">
    <location>
        <begin position="6"/>
        <end position="25"/>
    </location>
</feature>
<evidence type="ECO:0000313" key="3">
    <source>
        <dbReference type="Proteomes" id="UP000235672"/>
    </source>
</evidence>